<keyword evidence="2" id="KW-1185">Reference proteome</keyword>
<reference evidence="1 2" key="2">
    <citation type="journal article" date="2022" name="Mol. Ecol. Resour.">
        <title>The genomes of chicory, endive, great burdock and yacon provide insights into Asteraceae paleo-polyploidization history and plant inulin production.</title>
        <authorList>
            <person name="Fan W."/>
            <person name="Wang S."/>
            <person name="Wang H."/>
            <person name="Wang A."/>
            <person name="Jiang F."/>
            <person name="Liu H."/>
            <person name="Zhao H."/>
            <person name="Xu D."/>
            <person name="Zhang Y."/>
        </authorList>
    </citation>
    <scope>NUCLEOTIDE SEQUENCE [LARGE SCALE GENOMIC DNA]</scope>
    <source>
        <strain evidence="2">cv. Niubang</strain>
    </source>
</reference>
<dbReference type="Proteomes" id="UP001055879">
    <property type="component" value="Linkage Group LG06"/>
</dbReference>
<organism evidence="1 2">
    <name type="scientific">Arctium lappa</name>
    <name type="common">Greater burdock</name>
    <name type="synonym">Lappa major</name>
    <dbReference type="NCBI Taxonomy" id="4217"/>
    <lineage>
        <taxon>Eukaryota</taxon>
        <taxon>Viridiplantae</taxon>
        <taxon>Streptophyta</taxon>
        <taxon>Embryophyta</taxon>
        <taxon>Tracheophyta</taxon>
        <taxon>Spermatophyta</taxon>
        <taxon>Magnoliopsida</taxon>
        <taxon>eudicotyledons</taxon>
        <taxon>Gunneridae</taxon>
        <taxon>Pentapetalae</taxon>
        <taxon>asterids</taxon>
        <taxon>campanulids</taxon>
        <taxon>Asterales</taxon>
        <taxon>Asteraceae</taxon>
        <taxon>Carduoideae</taxon>
        <taxon>Cardueae</taxon>
        <taxon>Arctiinae</taxon>
        <taxon>Arctium</taxon>
    </lineage>
</organism>
<accession>A0ACB9B8J0</accession>
<dbReference type="EMBL" id="CM042052">
    <property type="protein sequence ID" value="KAI3718076.1"/>
    <property type="molecule type" value="Genomic_DNA"/>
</dbReference>
<evidence type="ECO:0000313" key="1">
    <source>
        <dbReference type="EMBL" id="KAI3718076.1"/>
    </source>
</evidence>
<comment type="caution">
    <text evidence="1">The sequence shown here is derived from an EMBL/GenBank/DDBJ whole genome shotgun (WGS) entry which is preliminary data.</text>
</comment>
<protein>
    <submittedName>
        <fullName evidence="1">Uncharacterized protein</fullName>
    </submittedName>
</protein>
<name>A0ACB9B8J0_ARCLA</name>
<gene>
    <name evidence="1" type="ORF">L6452_18923</name>
</gene>
<evidence type="ECO:0000313" key="2">
    <source>
        <dbReference type="Proteomes" id="UP001055879"/>
    </source>
</evidence>
<sequence length="126" mass="14503">MANVVMPLASSAAAAAGDEDRRCVAAAGIDDHRRMIELDFAVNYPRMVTRLQHLYPANITGEGYKTIMKLMMTYLSQEELEGMEKKWVELYLEEIRVIGTKRMLLMEEQLDLIEKARETHKNQIEN</sequence>
<proteinExistence type="predicted"/>
<reference evidence="2" key="1">
    <citation type="journal article" date="2022" name="Mol. Ecol. Resour.">
        <title>The genomes of chicory, endive, great burdock and yacon provide insights into Asteraceae palaeo-polyploidization history and plant inulin production.</title>
        <authorList>
            <person name="Fan W."/>
            <person name="Wang S."/>
            <person name="Wang H."/>
            <person name="Wang A."/>
            <person name="Jiang F."/>
            <person name="Liu H."/>
            <person name="Zhao H."/>
            <person name="Xu D."/>
            <person name="Zhang Y."/>
        </authorList>
    </citation>
    <scope>NUCLEOTIDE SEQUENCE [LARGE SCALE GENOMIC DNA]</scope>
    <source>
        <strain evidence="2">cv. Niubang</strain>
    </source>
</reference>